<evidence type="ECO:0000313" key="2">
    <source>
        <dbReference type="EMBL" id="OAI06365.1"/>
    </source>
</evidence>
<dbReference type="EMBL" id="LUUH01000036">
    <property type="protein sequence ID" value="OAI06365.1"/>
    <property type="molecule type" value="Genomic_DNA"/>
</dbReference>
<feature type="transmembrane region" description="Helical" evidence="1">
    <location>
        <begin position="52"/>
        <end position="80"/>
    </location>
</feature>
<feature type="transmembrane region" description="Helical" evidence="1">
    <location>
        <begin position="218"/>
        <end position="237"/>
    </location>
</feature>
<keyword evidence="1" id="KW-0812">Transmembrane</keyword>
<feature type="transmembrane region" description="Helical" evidence="1">
    <location>
        <begin position="185"/>
        <end position="206"/>
    </location>
</feature>
<keyword evidence="1" id="KW-0472">Membrane</keyword>
<proteinExistence type="predicted"/>
<protein>
    <submittedName>
        <fullName evidence="2">Uncharacterized protein</fullName>
    </submittedName>
</protein>
<dbReference type="Proteomes" id="UP000077763">
    <property type="component" value="Unassembled WGS sequence"/>
</dbReference>
<name>A0A177MLU2_METMH</name>
<organism evidence="2 3">
    <name type="scientific">Methylomonas methanica</name>
    <dbReference type="NCBI Taxonomy" id="421"/>
    <lineage>
        <taxon>Bacteria</taxon>
        <taxon>Pseudomonadati</taxon>
        <taxon>Pseudomonadota</taxon>
        <taxon>Gammaproteobacteria</taxon>
        <taxon>Methylococcales</taxon>
        <taxon>Methylococcaceae</taxon>
        <taxon>Methylomonas</taxon>
    </lineage>
</organism>
<evidence type="ECO:0000256" key="1">
    <source>
        <dbReference type="SAM" id="Phobius"/>
    </source>
</evidence>
<comment type="caution">
    <text evidence="2">The sequence shown here is derived from an EMBL/GenBank/DDBJ whole genome shotgun (WGS) entry which is preliminary data.</text>
</comment>
<evidence type="ECO:0000313" key="3">
    <source>
        <dbReference type="Proteomes" id="UP000077763"/>
    </source>
</evidence>
<dbReference type="RefSeq" id="WP_064036009.1">
    <property type="nucleotide sequence ID" value="NZ_LUUH01000036.1"/>
</dbReference>
<sequence length="246" mass="28123">MTLEFKLQAWPIVLNTLKMAWITKKAFFNVISLPTLILLVYCALIFKYANNIGFPLMLLFMGILGIGFSWLAIMCHRLILVSDFKVSNNLDFRMGVRAAKFLAMSFQIFIVASLVETIVFMSMLFMFNGHLPSIGLEDIRFWIKLFSLVLGGYVTARLSLVLPATAMDKKVSLKWSWVITRGNGFNMFAIVCLFPLFFNFIITMLWRENATDIENAVLSIATFFVTAIEVIALSLTYKEFESFYSQ</sequence>
<feature type="transmembrane region" description="Helical" evidence="1">
    <location>
        <begin position="26"/>
        <end position="46"/>
    </location>
</feature>
<keyword evidence="1" id="KW-1133">Transmembrane helix</keyword>
<dbReference type="AlphaFoldDB" id="A0A177MLU2"/>
<accession>A0A177MLU2</accession>
<gene>
    <name evidence="2" type="ORF">A1353_09060</name>
</gene>
<reference evidence="2 3" key="1">
    <citation type="submission" date="2016-03" db="EMBL/GenBank/DDBJ databases">
        <authorList>
            <person name="Ploux O."/>
        </authorList>
    </citation>
    <scope>NUCLEOTIDE SEQUENCE [LARGE SCALE GENOMIC DNA]</scope>
    <source>
        <strain evidence="2 3">R-45371</strain>
    </source>
</reference>
<feature type="transmembrane region" description="Helical" evidence="1">
    <location>
        <begin position="101"/>
        <end position="127"/>
    </location>
</feature>
<feature type="transmembrane region" description="Helical" evidence="1">
    <location>
        <begin position="139"/>
        <end position="164"/>
    </location>
</feature>